<dbReference type="KEGG" id="mbr:MONBRDRAFT_23251"/>
<dbReference type="GO" id="GO:0005739">
    <property type="term" value="C:mitochondrion"/>
    <property type="evidence" value="ECO:0000318"/>
    <property type="project" value="GO_Central"/>
</dbReference>
<dbReference type="Pfam" id="PF07047">
    <property type="entry name" value="OPA3"/>
    <property type="match status" value="1"/>
</dbReference>
<evidence type="ECO:0000313" key="3">
    <source>
        <dbReference type="EMBL" id="EDQ91948.1"/>
    </source>
</evidence>
<evidence type="ECO:0008006" key="5">
    <source>
        <dbReference type="Google" id="ProtNLM"/>
    </source>
</evidence>
<dbReference type="GeneID" id="5888802"/>
<comment type="similarity">
    <text evidence="1">Belongs to the OPA3 family.</text>
</comment>
<dbReference type="STRING" id="81824.A9URM1"/>
<evidence type="ECO:0000256" key="2">
    <source>
        <dbReference type="ARBA" id="ARBA00023054"/>
    </source>
</evidence>
<reference evidence="3 4" key="1">
    <citation type="journal article" date="2008" name="Nature">
        <title>The genome of the choanoflagellate Monosiga brevicollis and the origin of metazoans.</title>
        <authorList>
            <consortium name="JGI Sequencing"/>
            <person name="King N."/>
            <person name="Westbrook M.J."/>
            <person name="Young S.L."/>
            <person name="Kuo A."/>
            <person name="Abedin M."/>
            <person name="Chapman J."/>
            <person name="Fairclough S."/>
            <person name="Hellsten U."/>
            <person name="Isogai Y."/>
            <person name="Letunic I."/>
            <person name="Marr M."/>
            <person name="Pincus D."/>
            <person name="Putnam N."/>
            <person name="Rokas A."/>
            <person name="Wright K.J."/>
            <person name="Zuzow R."/>
            <person name="Dirks W."/>
            <person name="Good M."/>
            <person name="Goodstein D."/>
            <person name="Lemons D."/>
            <person name="Li W."/>
            <person name="Lyons J.B."/>
            <person name="Morris A."/>
            <person name="Nichols S."/>
            <person name="Richter D.J."/>
            <person name="Salamov A."/>
            <person name="Bork P."/>
            <person name="Lim W.A."/>
            <person name="Manning G."/>
            <person name="Miller W.T."/>
            <person name="McGinnis W."/>
            <person name="Shapiro H."/>
            <person name="Tjian R."/>
            <person name="Grigoriev I.V."/>
            <person name="Rokhsar D."/>
        </authorList>
    </citation>
    <scope>NUCLEOTIDE SEQUENCE [LARGE SCALE GENOMIC DNA]</scope>
    <source>
        <strain evidence="4">MX1 / ATCC 50154</strain>
    </source>
</reference>
<evidence type="ECO:0000313" key="4">
    <source>
        <dbReference type="Proteomes" id="UP000001357"/>
    </source>
</evidence>
<dbReference type="PANTHER" id="PTHR12499">
    <property type="entry name" value="OPTIC ATROPHY 3 PROTEIN OPA3"/>
    <property type="match status" value="1"/>
</dbReference>
<sequence>MAALPLGKILALTVRTLSKPVSKLLKDQAKQHGVFRNRFLIPVGQVTHWVGVRLRRLTLGSSRKEVTPLDAAGATEYGAEFLGEAFIYSVATALMVLEYNTSSTKSARKEAIQNQQLASLRHDLDAANERIEQLEVQNQLQFQILTRLTELEEQHQALREEQAKPKGWFS</sequence>
<dbReference type="EMBL" id="CH991544">
    <property type="protein sequence ID" value="EDQ91948.1"/>
    <property type="molecule type" value="Genomic_DNA"/>
</dbReference>
<dbReference type="InParanoid" id="A9URM1"/>
<gene>
    <name evidence="3" type="ORF">MONBRDRAFT_23251</name>
</gene>
<name>A9URM1_MONBE</name>
<keyword evidence="4" id="KW-1185">Reference proteome</keyword>
<accession>A9URM1</accession>
<keyword evidence="2" id="KW-0175">Coiled coil</keyword>
<proteinExistence type="inferred from homology"/>
<dbReference type="AlphaFoldDB" id="A9URM1"/>
<dbReference type="OMA" id="WAEFEGT"/>
<dbReference type="RefSeq" id="XP_001743234.1">
    <property type="nucleotide sequence ID" value="XM_001743182.1"/>
</dbReference>
<dbReference type="GO" id="GO:0019216">
    <property type="term" value="P:regulation of lipid metabolic process"/>
    <property type="evidence" value="ECO:0000318"/>
    <property type="project" value="GO_Central"/>
</dbReference>
<organism evidence="3 4">
    <name type="scientific">Monosiga brevicollis</name>
    <name type="common">Choanoflagellate</name>
    <dbReference type="NCBI Taxonomy" id="81824"/>
    <lineage>
        <taxon>Eukaryota</taxon>
        <taxon>Choanoflagellata</taxon>
        <taxon>Craspedida</taxon>
        <taxon>Salpingoecidae</taxon>
        <taxon>Monosiga</taxon>
    </lineage>
</organism>
<dbReference type="FunCoup" id="A9URM1">
    <property type="interactions" value="392"/>
</dbReference>
<dbReference type="PANTHER" id="PTHR12499:SF0">
    <property type="entry name" value="OPTIC ATROPHY 3 PROTEIN"/>
    <property type="match status" value="1"/>
</dbReference>
<dbReference type="InterPro" id="IPR010754">
    <property type="entry name" value="OPA3-like"/>
</dbReference>
<dbReference type="eggNOG" id="KOG3335">
    <property type="taxonomic scope" value="Eukaryota"/>
</dbReference>
<protein>
    <recommendedName>
        <fullName evidence="5">OPA3-like protein</fullName>
    </recommendedName>
</protein>
<dbReference type="Proteomes" id="UP000001357">
    <property type="component" value="Unassembled WGS sequence"/>
</dbReference>
<evidence type="ECO:0000256" key="1">
    <source>
        <dbReference type="ARBA" id="ARBA00007584"/>
    </source>
</evidence>